<reference evidence="2 3" key="1">
    <citation type="journal article" date="2019" name="Environ. Microbiol.">
        <title>Species interactions and distinct microbial communities in high Arctic permafrost affected cryosols are associated with the CH4 and CO2 gas fluxes.</title>
        <authorList>
            <person name="Altshuler I."/>
            <person name="Hamel J."/>
            <person name="Turney S."/>
            <person name="Magnuson E."/>
            <person name="Levesque R."/>
            <person name="Greer C."/>
            <person name="Whyte L.G."/>
        </authorList>
    </citation>
    <scope>NUCLEOTIDE SEQUENCE [LARGE SCALE GENOMIC DNA]</scope>
    <source>
        <strain evidence="2 3">E3</strain>
    </source>
</reference>
<evidence type="ECO:0000313" key="3">
    <source>
        <dbReference type="Proteomes" id="UP000317933"/>
    </source>
</evidence>
<gene>
    <name evidence="2" type="ORF">EAH78_24645</name>
</gene>
<protein>
    <submittedName>
        <fullName evidence="2">Uncharacterized protein</fullName>
    </submittedName>
</protein>
<comment type="caution">
    <text evidence="2">The sequence shown here is derived from an EMBL/GenBank/DDBJ whole genome shotgun (WGS) entry which is preliminary data.</text>
</comment>
<organism evidence="2 3">
    <name type="scientific">Pseudomonas arsenicoxydans</name>
    <dbReference type="NCBI Taxonomy" id="702115"/>
    <lineage>
        <taxon>Bacteria</taxon>
        <taxon>Pseudomonadati</taxon>
        <taxon>Pseudomonadota</taxon>
        <taxon>Gammaproteobacteria</taxon>
        <taxon>Pseudomonadales</taxon>
        <taxon>Pseudomonadaceae</taxon>
        <taxon>Pseudomonas</taxon>
    </lineage>
</organism>
<dbReference type="AlphaFoldDB" id="A0A502HHL3"/>
<dbReference type="EMBL" id="RCZE01000013">
    <property type="protein sequence ID" value="TPG74131.1"/>
    <property type="molecule type" value="Genomic_DNA"/>
</dbReference>
<proteinExistence type="predicted"/>
<evidence type="ECO:0000256" key="1">
    <source>
        <dbReference type="SAM" id="MobiDB-lite"/>
    </source>
</evidence>
<sequence>MVAGRNLVGTTTARTLHRGPLSHTNPPVGAGLLAKASCQSIFILVDPPPSRASPLPQGTALLQSNLHFSNVYPLNKSFVQPAQDAKTARTG</sequence>
<accession>A0A502HHL3</accession>
<dbReference type="Proteomes" id="UP000317933">
    <property type="component" value="Unassembled WGS sequence"/>
</dbReference>
<evidence type="ECO:0000313" key="2">
    <source>
        <dbReference type="EMBL" id="TPG74131.1"/>
    </source>
</evidence>
<feature type="region of interest" description="Disordered" evidence="1">
    <location>
        <begin position="1"/>
        <end position="23"/>
    </location>
</feature>
<name>A0A502HHL3_9PSED</name>